<evidence type="ECO:0000313" key="3">
    <source>
        <dbReference type="Proteomes" id="UP000007726"/>
    </source>
</evidence>
<dbReference type="KEGG" id="dhd:Dhaf_3553"/>
<name>B8FQB0_DESHD</name>
<dbReference type="Gene3D" id="3.30.700.10">
    <property type="entry name" value="Glycoprotein, Type 4 Pilin"/>
    <property type="match status" value="1"/>
</dbReference>
<organism evidence="2 3">
    <name type="scientific">Desulfitobacterium hafniense (strain DSM 10664 / DCB-2)</name>
    <dbReference type="NCBI Taxonomy" id="272564"/>
    <lineage>
        <taxon>Bacteria</taxon>
        <taxon>Bacillati</taxon>
        <taxon>Bacillota</taxon>
        <taxon>Clostridia</taxon>
        <taxon>Eubacteriales</taxon>
        <taxon>Desulfitobacteriaceae</taxon>
        <taxon>Desulfitobacterium</taxon>
    </lineage>
</organism>
<dbReference type="Pfam" id="PF07963">
    <property type="entry name" value="N_methyl"/>
    <property type="match status" value="1"/>
</dbReference>
<dbReference type="InterPro" id="IPR012902">
    <property type="entry name" value="N_methyl_site"/>
</dbReference>
<proteinExistence type="predicted"/>
<dbReference type="Proteomes" id="UP000007726">
    <property type="component" value="Chromosome"/>
</dbReference>
<dbReference type="PROSITE" id="PS00409">
    <property type="entry name" value="PROKAR_NTER_METHYL"/>
    <property type="match status" value="1"/>
</dbReference>
<dbReference type="NCBIfam" id="TIGR02532">
    <property type="entry name" value="IV_pilin_GFxxxE"/>
    <property type="match status" value="1"/>
</dbReference>
<dbReference type="RefSeq" id="WP_015944659.1">
    <property type="nucleotide sequence ID" value="NC_011830.1"/>
</dbReference>
<keyword evidence="1" id="KW-0472">Membrane</keyword>
<feature type="transmembrane region" description="Helical" evidence="1">
    <location>
        <begin position="15"/>
        <end position="36"/>
    </location>
</feature>
<dbReference type="AlphaFoldDB" id="B8FQB0"/>
<evidence type="ECO:0000313" key="2">
    <source>
        <dbReference type="EMBL" id="ACL21571.1"/>
    </source>
</evidence>
<evidence type="ECO:0008006" key="4">
    <source>
        <dbReference type="Google" id="ProtNLM"/>
    </source>
</evidence>
<keyword evidence="1" id="KW-1133">Transmembrane helix</keyword>
<dbReference type="SUPFAM" id="SSF54523">
    <property type="entry name" value="Pili subunits"/>
    <property type="match status" value="1"/>
</dbReference>
<protein>
    <recommendedName>
        <fullName evidence="4">Prepilin-type N-terminal cleavage/methylation domain-containing protein</fullName>
    </recommendedName>
</protein>
<dbReference type="InterPro" id="IPR045584">
    <property type="entry name" value="Pilin-like"/>
</dbReference>
<reference evidence="2 3" key="1">
    <citation type="journal article" date="2012" name="BMC Microbiol.">
        <title>Genome sequence of Desulfitobacterium hafniense DCB-2, a Gram-positive anaerobe capable of dehalogenation and metal reduction.</title>
        <authorList>
            <person name="Kim S.H."/>
            <person name="Harzman C."/>
            <person name="Davis J.K."/>
            <person name="Hutcheson R."/>
            <person name="Broderick J.B."/>
            <person name="Marsh T.L."/>
            <person name="Tiedje J.M."/>
        </authorList>
    </citation>
    <scope>NUCLEOTIDE SEQUENCE [LARGE SCALE GENOMIC DNA]</scope>
    <source>
        <strain evidence="3">DSM 10664 / DCB-2</strain>
    </source>
</reference>
<dbReference type="EMBL" id="CP001336">
    <property type="protein sequence ID" value="ACL21571.1"/>
    <property type="molecule type" value="Genomic_DNA"/>
</dbReference>
<keyword evidence="1" id="KW-0812">Transmembrane</keyword>
<sequence length="171" mass="19142">MPWMPDLGNRNAERGFTLIELLIVITVIGIIMAFGVPKYQGVREQYRLESSAQAVMAELKYAKQLSMDRRKSIYVLLTAERVSLFESVSSPGVAVESYGFDMGVVFKPDDADNLWLPEIRLGSGETLGHGLFYDHRGFVSQSGTIWLEAGSGRRVGIQIEKKTGHLFMVWP</sequence>
<dbReference type="HOGENOM" id="CLU_125372_0_0_9"/>
<evidence type="ECO:0000256" key="1">
    <source>
        <dbReference type="SAM" id="Phobius"/>
    </source>
</evidence>
<accession>B8FQB0</accession>
<gene>
    <name evidence="2" type="ordered locus">Dhaf_3553</name>
</gene>